<gene>
    <name evidence="2" type="ORF">PCASD_24519</name>
</gene>
<comment type="caution">
    <text evidence="2">The sequence shown here is derived from an EMBL/GenBank/DDBJ whole genome shotgun (WGS) entry which is preliminary data.</text>
</comment>
<accession>A0A2N5S178</accession>
<evidence type="ECO:0000313" key="3">
    <source>
        <dbReference type="Proteomes" id="UP000235392"/>
    </source>
</evidence>
<dbReference type="AlphaFoldDB" id="A0A2N5S178"/>
<feature type="compositionally biased region" description="Polar residues" evidence="1">
    <location>
        <begin position="46"/>
        <end position="56"/>
    </location>
</feature>
<feature type="compositionally biased region" description="Basic and acidic residues" evidence="1">
    <location>
        <begin position="61"/>
        <end position="70"/>
    </location>
</feature>
<reference evidence="2 3" key="1">
    <citation type="submission" date="2017-11" db="EMBL/GenBank/DDBJ databases">
        <title>De novo assembly and phasing of dikaryotic genomes from two isolates of Puccinia coronata f. sp. avenae, the causal agent of oat crown rust.</title>
        <authorList>
            <person name="Miller M.E."/>
            <person name="Zhang Y."/>
            <person name="Omidvar V."/>
            <person name="Sperschneider J."/>
            <person name="Schwessinger B."/>
            <person name="Raley C."/>
            <person name="Palmer J.M."/>
            <person name="Garnica D."/>
            <person name="Upadhyaya N."/>
            <person name="Rathjen J."/>
            <person name="Taylor J.M."/>
            <person name="Park R.F."/>
            <person name="Dodds P.N."/>
            <person name="Hirsch C.D."/>
            <person name="Kianian S.F."/>
            <person name="Figueroa M."/>
        </authorList>
    </citation>
    <scope>NUCLEOTIDE SEQUENCE [LARGE SCALE GENOMIC DNA]</scope>
    <source>
        <strain evidence="2">12SD80</strain>
    </source>
</reference>
<dbReference type="EMBL" id="PGCI01001170">
    <property type="protein sequence ID" value="PLW06972.1"/>
    <property type="molecule type" value="Genomic_DNA"/>
</dbReference>
<dbReference type="Proteomes" id="UP000235392">
    <property type="component" value="Unassembled WGS sequence"/>
</dbReference>
<protein>
    <submittedName>
        <fullName evidence="2">Uncharacterized protein</fullName>
    </submittedName>
</protein>
<proteinExistence type="predicted"/>
<name>A0A2N5S178_9BASI</name>
<evidence type="ECO:0000256" key="1">
    <source>
        <dbReference type="SAM" id="MobiDB-lite"/>
    </source>
</evidence>
<sequence>MADPSYHHSLTVGLAGLEEEDHVRLEEMAVRVVIIIICLSAMNALDRNSAQSQTDKASAYRADKAADRSA</sequence>
<feature type="region of interest" description="Disordered" evidence="1">
    <location>
        <begin position="46"/>
        <end position="70"/>
    </location>
</feature>
<organism evidence="2 3">
    <name type="scientific">Puccinia coronata f. sp. avenae</name>
    <dbReference type="NCBI Taxonomy" id="200324"/>
    <lineage>
        <taxon>Eukaryota</taxon>
        <taxon>Fungi</taxon>
        <taxon>Dikarya</taxon>
        <taxon>Basidiomycota</taxon>
        <taxon>Pucciniomycotina</taxon>
        <taxon>Pucciniomycetes</taxon>
        <taxon>Pucciniales</taxon>
        <taxon>Pucciniaceae</taxon>
        <taxon>Puccinia</taxon>
    </lineage>
</organism>
<evidence type="ECO:0000313" key="2">
    <source>
        <dbReference type="EMBL" id="PLW06972.1"/>
    </source>
</evidence>